<evidence type="ECO:0000313" key="2">
    <source>
        <dbReference type="Proteomes" id="UP001150603"/>
    </source>
</evidence>
<gene>
    <name evidence="1" type="ORF">FBU59_000952</name>
</gene>
<comment type="caution">
    <text evidence="1">The sequence shown here is derived from an EMBL/GenBank/DDBJ whole genome shotgun (WGS) entry which is preliminary data.</text>
</comment>
<reference evidence="1" key="1">
    <citation type="submission" date="2022-07" db="EMBL/GenBank/DDBJ databases">
        <title>Phylogenomic reconstructions and comparative analyses of Kickxellomycotina fungi.</title>
        <authorList>
            <person name="Reynolds N.K."/>
            <person name="Stajich J.E."/>
            <person name="Barry K."/>
            <person name="Grigoriev I.V."/>
            <person name="Crous P."/>
            <person name="Smith M.E."/>
        </authorList>
    </citation>
    <scope>NUCLEOTIDE SEQUENCE</scope>
    <source>
        <strain evidence="1">NRRL 5244</strain>
    </source>
</reference>
<proteinExistence type="predicted"/>
<organism evidence="1 2">
    <name type="scientific">Linderina macrospora</name>
    <dbReference type="NCBI Taxonomy" id="4868"/>
    <lineage>
        <taxon>Eukaryota</taxon>
        <taxon>Fungi</taxon>
        <taxon>Fungi incertae sedis</taxon>
        <taxon>Zoopagomycota</taxon>
        <taxon>Kickxellomycotina</taxon>
        <taxon>Kickxellomycetes</taxon>
        <taxon>Kickxellales</taxon>
        <taxon>Kickxellaceae</taxon>
        <taxon>Linderina</taxon>
    </lineage>
</organism>
<evidence type="ECO:0000313" key="1">
    <source>
        <dbReference type="EMBL" id="KAJ1949869.1"/>
    </source>
</evidence>
<dbReference type="Proteomes" id="UP001150603">
    <property type="component" value="Unassembled WGS sequence"/>
</dbReference>
<accession>A0ACC1JFM5</accession>
<dbReference type="EMBL" id="JANBPW010000341">
    <property type="protein sequence ID" value="KAJ1949869.1"/>
    <property type="molecule type" value="Genomic_DNA"/>
</dbReference>
<keyword evidence="2" id="KW-1185">Reference proteome</keyword>
<protein>
    <submittedName>
        <fullName evidence="1">Uncharacterized protein</fullName>
    </submittedName>
</protein>
<name>A0ACC1JFM5_9FUNG</name>
<sequence>MNINNNQPSVSAPAAPDQINNMQQKQPEQLVAPMGSMDMFAGSTVLYNMCSLVKDTAVFDGNLDGPTMTEWINDMDADFKYFIDVGVPTSYVIRALKSRLSGKAKDIISE</sequence>